<dbReference type="InterPro" id="IPR001245">
    <property type="entry name" value="Ser-Thr/Tyr_kinase_cat_dom"/>
</dbReference>
<dbReference type="InterPro" id="IPR011009">
    <property type="entry name" value="Kinase-like_dom_sf"/>
</dbReference>
<dbReference type="Proteomes" id="UP000789375">
    <property type="component" value="Unassembled WGS sequence"/>
</dbReference>
<proteinExistence type="predicted"/>
<dbReference type="InterPro" id="IPR000719">
    <property type="entry name" value="Prot_kinase_dom"/>
</dbReference>
<protein>
    <submittedName>
        <fullName evidence="2">2694_t:CDS:1</fullName>
    </submittedName>
</protein>
<dbReference type="GO" id="GO:0004674">
    <property type="term" value="F:protein serine/threonine kinase activity"/>
    <property type="evidence" value="ECO:0007669"/>
    <property type="project" value="TreeGrafter"/>
</dbReference>
<accession>A0A9N9EIE5</accession>
<dbReference type="Pfam" id="PF07714">
    <property type="entry name" value="PK_Tyr_Ser-Thr"/>
    <property type="match status" value="2"/>
</dbReference>
<sequence length="223" mass="25477">MQYANDGDLQNYLEKKFKYLTWDDKKKLAFQIAEGLNYLHNEYILHRDLHSKNIVIHDGNAKITDFGISKKMNAQNSKSDIYSYGVLMWEISSGVLPFESLMNKGDECLLRINIIAGAREDTIVGTPISYEELYKKCWDSTPKNRPKIQNVLEEFKKMGFGIDEVNLNHEDLDLKEAGVNVNNTSIEGNNNDSFNLMQTNELHDVLSDTYSSLSISKYSSTSL</sequence>
<keyword evidence="3" id="KW-1185">Reference proteome</keyword>
<dbReference type="SUPFAM" id="SSF56112">
    <property type="entry name" value="Protein kinase-like (PK-like)"/>
    <property type="match status" value="1"/>
</dbReference>
<dbReference type="GO" id="GO:0005524">
    <property type="term" value="F:ATP binding"/>
    <property type="evidence" value="ECO:0007669"/>
    <property type="project" value="InterPro"/>
</dbReference>
<dbReference type="AlphaFoldDB" id="A0A9N9EIE5"/>
<dbReference type="EMBL" id="CAJVPP010006571">
    <property type="protein sequence ID" value="CAG8679628.1"/>
    <property type="molecule type" value="Genomic_DNA"/>
</dbReference>
<dbReference type="PANTHER" id="PTHR44329">
    <property type="entry name" value="SERINE/THREONINE-PROTEIN KINASE TNNI3K-RELATED"/>
    <property type="match status" value="1"/>
</dbReference>
<reference evidence="2" key="1">
    <citation type="submission" date="2021-06" db="EMBL/GenBank/DDBJ databases">
        <authorList>
            <person name="Kallberg Y."/>
            <person name="Tangrot J."/>
            <person name="Rosling A."/>
        </authorList>
    </citation>
    <scope>NUCLEOTIDE SEQUENCE</scope>
    <source>
        <strain evidence="2">87-6 pot B 2015</strain>
    </source>
</reference>
<evidence type="ECO:0000313" key="3">
    <source>
        <dbReference type="Proteomes" id="UP000789375"/>
    </source>
</evidence>
<dbReference type="PROSITE" id="PS50011">
    <property type="entry name" value="PROTEIN_KINASE_DOM"/>
    <property type="match status" value="1"/>
</dbReference>
<dbReference type="InterPro" id="IPR051681">
    <property type="entry name" value="Ser/Thr_Kinases-Pseudokinases"/>
</dbReference>
<name>A0A9N9EIE5_FUNMO</name>
<evidence type="ECO:0000313" key="2">
    <source>
        <dbReference type="EMBL" id="CAG8679628.1"/>
    </source>
</evidence>
<dbReference type="Gene3D" id="1.10.510.10">
    <property type="entry name" value="Transferase(Phosphotransferase) domain 1"/>
    <property type="match status" value="1"/>
</dbReference>
<evidence type="ECO:0000259" key="1">
    <source>
        <dbReference type="PROSITE" id="PS50011"/>
    </source>
</evidence>
<comment type="caution">
    <text evidence="2">The sequence shown here is derived from an EMBL/GenBank/DDBJ whole genome shotgun (WGS) entry which is preliminary data.</text>
</comment>
<feature type="domain" description="Protein kinase" evidence="1">
    <location>
        <begin position="1"/>
        <end position="172"/>
    </location>
</feature>
<gene>
    <name evidence="2" type="ORF">FMOSSE_LOCUS12817</name>
</gene>
<organism evidence="2 3">
    <name type="scientific">Funneliformis mosseae</name>
    <name type="common">Endomycorrhizal fungus</name>
    <name type="synonym">Glomus mosseae</name>
    <dbReference type="NCBI Taxonomy" id="27381"/>
    <lineage>
        <taxon>Eukaryota</taxon>
        <taxon>Fungi</taxon>
        <taxon>Fungi incertae sedis</taxon>
        <taxon>Mucoromycota</taxon>
        <taxon>Glomeromycotina</taxon>
        <taxon>Glomeromycetes</taxon>
        <taxon>Glomerales</taxon>
        <taxon>Glomeraceae</taxon>
        <taxon>Funneliformis</taxon>
    </lineage>
</organism>